<reference evidence="3 4" key="1">
    <citation type="journal article" date="2021" name="Elife">
        <title>Chloroplast acquisition without the gene transfer in kleptoplastic sea slugs, Plakobranchus ocellatus.</title>
        <authorList>
            <person name="Maeda T."/>
            <person name="Takahashi S."/>
            <person name="Yoshida T."/>
            <person name="Shimamura S."/>
            <person name="Takaki Y."/>
            <person name="Nagai Y."/>
            <person name="Toyoda A."/>
            <person name="Suzuki Y."/>
            <person name="Arimoto A."/>
            <person name="Ishii H."/>
            <person name="Satoh N."/>
            <person name="Nishiyama T."/>
            <person name="Hasebe M."/>
            <person name="Maruyama T."/>
            <person name="Minagawa J."/>
            <person name="Obokata J."/>
            <person name="Shigenobu S."/>
        </authorList>
    </citation>
    <scope>NUCLEOTIDE SEQUENCE [LARGE SCALE GENOMIC DNA]</scope>
</reference>
<comment type="caution">
    <text evidence="3">The sequence shown here is derived from an EMBL/GenBank/DDBJ whole genome shotgun (WGS) entry which is preliminary data.</text>
</comment>
<evidence type="ECO:0000256" key="1">
    <source>
        <dbReference type="SAM" id="MobiDB-lite"/>
    </source>
</evidence>
<dbReference type="Proteomes" id="UP000762676">
    <property type="component" value="Unassembled WGS sequence"/>
</dbReference>
<keyword evidence="4" id="KW-1185">Reference proteome</keyword>
<gene>
    <name evidence="3" type="ORF">ElyMa_003213400</name>
</gene>
<sequence>NATTMSIASGGGSDSGVIIGVVVAVVVLVILAAVVVVVVLYRKGENGRIHVDEEENKVVRKNPVYTSGDVQAANGGAQYRDSDLVVKKNPVYASSKEAHDNGSFLRDSDYVVKQNPVYATSGDATGGQQSDEVIRQNPVYGSGFILPGKRSSSKVYKDYTEVEPTITSASAAPANMSKPDGDTYESVGNVEKPKAAAAPKPKPKPSKGAKPSNSNVAPGSPPPYQVDDAGPVEEPYAMISQTSKLPRQPTAPEPDDEEDFLPDPATKPEVPTKQFEEGRGGCCYIIASYCLRAS</sequence>
<evidence type="ECO:0000313" key="3">
    <source>
        <dbReference type="EMBL" id="GFS16415.1"/>
    </source>
</evidence>
<organism evidence="3 4">
    <name type="scientific">Elysia marginata</name>
    <dbReference type="NCBI Taxonomy" id="1093978"/>
    <lineage>
        <taxon>Eukaryota</taxon>
        <taxon>Metazoa</taxon>
        <taxon>Spiralia</taxon>
        <taxon>Lophotrochozoa</taxon>
        <taxon>Mollusca</taxon>
        <taxon>Gastropoda</taxon>
        <taxon>Heterobranchia</taxon>
        <taxon>Euthyneura</taxon>
        <taxon>Panpulmonata</taxon>
        <taxon>Sacoglossa</taxon>
        <taxon>Placobranchoidea</taxon>
        <taxon>Plakobranchidae</taxon>
        <taxon>Elysia</taxon>
    </lineage>
</organism>
<feature type="non-terminal residue" evidence="3">
    <location>
        <position position="1"/>
    </location>
</feature>
<name>A0AAV4J3F4_9GAST</name>
<dbReference type="EMBL" id="BMAT01006611">
    <property type="protein sequence ID" value="GFS16415.1"/>
    <property type="molecule type" value="Genomic_DNA"/>
</dbReference>
<keyword evidence="2" id="KW-0812">Transmembrane</keyword>
<feature type="transmembrane region" description="Helical" evidence="2">
    <location>
        <begin position="17"/>
        <end position="41"/>
    </location>
</feature>
<evidence type="ECO:0000313" key="4">
    <source>
        <dbReference type="Proteomes" id="UP000762676"/>
    </source>
</evidence>
<dbReference type="AlphaFoldDB" id="A0AAV4J3F4"/>
<feature type="region of interest" description="Disordered" evidence="1">
    <location>
        <begin position="193"/>
        <end position="275"/>
    </location>
</feature>
<protein>
    <submittedName>
        <fullName evidence="3">Uncharacterized protein</fullName>
    </submittedName>
</protein>
<accession>A0AAV4J3F4</accession>
<proteinExistence type="predicted"/>
<keyword evidence="2" id="KW-0472">Membrane</keyword>
<keyword evidence="2" id="KW-1133">Transmembrane helix</keyword>
<evidence type="ECO:0000256" key="2">
    <source>
        <dbReference type="SAM" id="Phobius"/>
    </source>
</evidence>